<reference evidence="1 2" key="1">
    <citation type="submission" date="2019-02" db="EMBL/GenBank/DDBJ databases">
        <authorList>
            <person name="Frampton R.A."/>
            <person name="Wojtus J.K."/>
            <person name="Fineran P.C."/>
            <person name="Hendrickson H.L."/>
        </authorList>
    </citation>
    <scope>NUCLEOTIDE SEQUENCE [LARGE SCALE GENOMIC DNA]</scope>
</reference>
<gene>
    <name evidence="1" type="ORF">PSA21_232</name>
</gene>
<dbReference type="EMBL" id="MK552327">
    <property type="protein sequence ID" value="QBJ02758.1"/>
    <property type="molecule type" value="Genomic_DNA"/>
</dbReference>
<organism evidence="1 2">
    <name type="scientific">Pseudomonas phage Psa21</name>
    <dbReference type="NCBI Taxonomy" id="2530023"/>
    <lineage>
        <taxon>Viruses</taxon>
        <taxon>Duplodnaviria</taxon>
        <taxon>Heunggongvirae</taxon>
        <taxon>Uroviricota</taxon>
        <taxon>Caudoviricetes</taxon>
        <taxon>Chimalliviridae</taxon>
        <taxon>Tepukevirus</taxon>
        <taxon>Tepukevirus Psa21</taxon>
    </lineage>
</organism>
<name>A0A481W4Z3_9CAUD</name>
<keyword evidence="2" id="KW-1185">Reference proteome</keyword>
<evidence type="ECO:0000313" key="2">
    <source>
        <dbReference type="Proteomes" id="UP000294134"/>
    </source>
</evidence>
<accession>A0A481W4Z3</accession>
<protein>
    <submittedName>
        <fullName evidence="1">Uncharacterized protein</fullName>
    </submittedName>
</protein>
<evidence type="ECO:0000313" key="1">
    <source>
        <dbReference type="EMBL" id="QBJ02758.1"/>
    </source>
</evidence>
<dbReference type="Proteomes" id="UP000294134">
    <property type="component" value="Segment"/>
</dbReference>
<proteinExistence type="predicted"/>
<sequence>MFSKIINKIRAWRLSSKLEHYAEILEDIDGANCKPEEYPVKLKEFWRLFDMSLLDGLAIRDVMGHVGQLRHRTFAELHRLLLDANDAIANEQDSRIDYVLRTGLQHQKEVDLDNYFFDPVHGHLDIRECLEQLRQLLQAHCGILDNIEGTYGQRKMLHAYFDIYTLSDMIIDVLHDKGEIVFQ</sequence>